<dbReference type="InterPro" id="IPR007502">
    <property type="entry name" value="Helicase-assoc_dom"/>
</dbReference>
<evidence type="ECO:0000256" key="3">
    <source>
        <dbReference type="ARBA" id="ARBA00022801"/>
    </source>
</evidence>
<dbReference type="GO" id="GO:0003724">
    <property type="term" value="F:RNA helicase activity"/>
    <property type="evidence" value="ECO:0007669"/>
    <property type="project" value="UniProtKB-EC"/>
</dbReference>
<evidence type="ECO:0000259" key="8">
    <source>
        <dbReference type="PROSITE" id="PS51192"/>
    </source>
</evidence>
<dbReference type="InterPro" id="IPR027417">
    <property type="entry name" value="P-loop_NTPase"/>
</dbReference>
<name>A2D7A5_TRIV3</name>
<dbReference type="FunFam" id="3.40.50.300:FF:002675">
    <property type="entry name" value="ATP-dependent RNA helicase, putative"/>
    <property type="match status" value="1"/>
</dbReference>
<reference evidence="10" key="1">
    <citation type="submission" date="2006-10" db="EMBL/GenBank/DDBJ databases">
        <authorList>
            <person name="Amadeo P."/>
            <person name="Zhao Q."/>
            <person name="Wortman J."/>
            <person name="Fraser-Liggett C."/>
            <person name="Carlton J."/>
        </authorList>
    </citation>
    <scope>NUCLEOTIDE SEQUENCE</scope>
    <source>
        <strain evidence="10">G3</strain>
    </source>
</reference>
<feature type="domain" description="Helicase ATP-binding" evidence="8">
    <location>
        <begin position="55"/>
        <end position="218"/>
    </location>
</feature>
<evidence type="ECO:0000256" key="4">
    <source>
        <dbReference type="ARBA" id="ARBA00022806"/>
    </source>
</evidence>
<dbReference type="InterPro" id="IPR001650">
    <property type="entry name" value="Helicase_C-like"/>
</dbReference>
<dbReference type="GO" id="GO:0003725">
    <property type="term" value="F:double-stranded RNA binding"/>
    <property type="evidence" value="ECO:0000318"/>
    <property type="project" value="GO_Central"/>
</dbReference>
<dbReference type="OrthoDB" id="10253254at2759"/>
<dbReference type="Pfam" id="PF04408">
    <property type="entry name" value="WHD_HA2"/>
    <property type="match status" value="1"/>
</dbReference>
<evidence type="ECO:0000313" key="11">
    <source>
        <dbReference type="Proteomes" id="UP000001542"/>
    </source>
</evidence>
<sequence length="660" mass="73830">MSELTKEERLAIWGPRKRSKNKSGGHKDPQKKKEFNALYQFRKSLPIWKSKKQIIELIANNPTTILVGETGCGKSTQVPQFLVDSFELKGCRVAVTQPRRVSATSLAARVAAERNCEVGSYVGYSVRFDNKSSPKSYIKYVTDGMLLREILVDNDLSAYNVVILDEIHERTVQTDLLIGLLRDLQARRSDLKLILMSATLNCKLFVDFFNGPPIIHVEGRTFKVAIKYTDEPQTDYIEATTTAVLQLNEECDKGDFLVFLTGQEEIEEVMETLKTEETYPPLKVLPLYAALPMYQQQEVFNPVDEGTRKVILSTNIAETSVTIPGIKYVIDSGLVKVKTYNPVSGIEILGVTPCAKAQVVQRAGRAGRESEGIAFRLFTEDSFFDLKDQPVAEIRRADLSSVVLQLFALGVKNPMTFGFLERPPTEMIQASIQQLWSLGALTPQGELSDDGKVMANFPMNPKMTKILLLACQSGCGGSALTLLAMMSCENLYVQPANKRKEARNAHSIFIHETGDHVTLIRLYEAFAATPKEKQKDFCFEKFVSLRALQFAVSVRSQLLEIAEQQKLNVQDADEENRFLLIRQAISIACPENVATQISGGKYKCVLDGTEISIHPSSFAFNKGMKTIVFSERVQTKKLYARWVSASDEKWTDLVAPTLTE</sequence>
<keyword evidence="3" id="KW-0378">Hydrolase</keyword>
<dbReference type="InterPro" id="IPR011709">
    <property type="entry name" value="DEAD-box_helicase_OB_fold"/>
</dbReference>
<feature type="domain" description="Helicase C-terminal" evidence="9">
    <location>
        <begin position="243"/>
        <end position="410"/>
    </location>
</feature>
<reference evidence="10" key="2">
    <citation type="journal article" date="2007" name="Science">
        <title>Draft genome sequence of the sexually transmitted pathogen Trichomonas vaginalis.</title>
        <authorList>
            <person name="Carlton J.M."/>
            <person name="Hirt R.P."/>
            <person name="Silva J.C."/>
            <person name="Delcher A.L."/>
            <person name="Schatz M."/>
            <person name="Zhao Q."/>
            <person name="Wortman J.R."/>
            <person name="Bidwell S.L."/>
            <person name="Alsmark U.C.M."/>
            <person name="Besteiro S."/>
            <person name="Sicheritz-Ponten T."/>
            <person name="Noel C.J."/>
            <person name="Dacks J.B."/>
            <person name="Foster P.G."/>
            <person name="Simillion C."/>
            <person name="Van de Peer Y."/>
            <person name="Miranda-Saavedra D."/>
            <person name="Barton G.J."/>
            <person name="Westrop G.D."/>
            <person name="Mueller S."/>
            <person name="Dessi D."/>
            <person name="Fiori P.L."/>
            <person name="Ren Q."/>
            <person name="Paulsen I."/>
            <person name="Zhang H."/>
            <person name="Bastida-Corcuera F.D."/>
            <person name="Simoes-Barbosa A."/>
            <person name="Brown M.T."/>
            <person name="Hayes R.D."/>
            <person name="Mukherjee M."/>
            <person name="Okumura C.Y."/>
            <person name="Schneider R."/>
            <person name="Smith A.J."/>
            <person name="Vanacova S."/>
            <person name="Villalvazo M."/>
            <person name="Haas B.J."/>
            <person name="Pertea M."/>
            <person name="Feldblyum T.V."/>
            <person name="Utterback T.R."/>
            <person name="Shu C.L."/>
            <person name="Osoegawa K."/>
            <person name="de Jong P.J."/>
            <person name="Hrdy I."/>
            <person name="Horvathova L."/>
            <person name="Zubacova Z."/>
            <person name="Dolezal P."/>
            <person name="Malik S.B."/>
            <person name="Logsdon J.M. Jr."/>
            <person name="Henze K."/>
            <person name="Gupta A."/>
            <person name="Wang C.C."/>
            <person name="Dunne R.L."/>
            <person name="Upcroft J.A."/>
            <person name="Upcroft P."/>
            <person name="White O."/>
            <person name="Salzberg S.L."/>
            <person name="Tang P."/>
            <person name="Chiu C.-H."/>
            <person name="Lee Y.-S."/>
            <person name="Embley T.M."/>
            <person name="Coombs G.H."/>
            <person name="Mottram J.C."/>
            <person name="Tachezy J."/>
            <person name="Fraser-Liggett C.M."/>
            <person name="Johnson P.J."/>
        </authorList>
    </citation>
    <scope>NUCLEOTIDE SEQUENCE [LARGE SCALE GENOMIC DNA]</scope>
    <source>
        <strain evidence="10">G3</strain>
    </source>
</reference>
<feature type="compositionally biased region" description="Basic and acidic residues" evidence="7">
    <location>
        <begin position="1"/>
        <end position="10"/>
    </location>
</feature>
<dbReference type="GO" id="GO:0016787">
    <property type="term" value="F:hydrolase activity"/>
    <property type="evidence" value="ECO:0007669"/>
    <property type="project" value="UniProtKB-KW"/>
</dbReference>
<keyword evidence="11" id="KW-1185">Reference proteome</keyword>
<evidence type="ECO:0000256" key="6">
    <source>
        <dbReference type="ARBA" id="ARBA00047984"/>
    </source>
</evidence>
<dbReference type="PROSITE" id="PS51194">
    <property type="entry name" value="HELICASE_CTER"/>
    <property type="match status" value="1"/>
</dbReference>
<proteinExistence type="predicted"/>
<dbReference type="PROSITE" id="PS51192">
    <property type="entry name" value="HELICASE_ATP_BIND_1"/>
    <property type="match status" value="1"/>
</dbReference>
<dbReference type="RefSeq" id="XP_001276870.1">
    <property type="nucleotide sequence ID" value="XM_001276869.1"/>
</dbReference>
<evidence type="ECO:0000256" key="5">
    <source>
        <dbReference type="ARBA" id="ARBA00022840"/>
    </source>
</evidence>
<dbReference type="STRING" id="5722.A2D7A5"/>
<gene>
    <name evidence="10" type="ORF">TVAG_119590</name>
</gene>
<evidence type="ECO:0000313" key="10">
    <source>
        <dbReference type="EMBL" id="EAY23622.1"/>
    </source>
</evidence>
<dbReference type="InterPro" id="IPR011545">
    <property type="entry name" value="DEAD/DEAH_box_helicase_dom"/>
</dbReference>
<dbReference type="Pfam" id="PF00271">
    <property type="entry name" value="Helicase_C"/>
    <property type="match status" value="1"/>
</dbReference>
<dbReference type="PANTHER" id="PTHR18934:SF118">
    <property type="entry name" value="ATP-DEPENDENT RNA HELICASE DHX33"/>
    <property type="match status" value="1"/>
</dbReference>
<dbReference type="OMA" id="CTILQIH"/>
<accession>A2D7A5</accession>
<dbReference type="eggNOG" id="KOG0922">
    <property type="taxonomic scope" value="Eukaryota"/>
</dbReference>
<dbReference type="CDD" id="cd17917">
    <property type="entry name" value="DEXHc_RHA-like"/>
    <property type="match status" value="1"/>
</dbReference>
<dbReference type="EC" id="3.6.4.13" evidence="1"/>
<dbReference type="AlphaFoldDB" id="A2D7A5"/>
<dbReference type="CDD" id="cd18791">
    <property type="entry name" value="SF2_C_RHA"/>
    <property type="match status" value="1"/>
</dbReference>
<dbReference type="Pfam" id="PF00270">
    <property type="entry name" value="DEAD"/>
    <property type="match status" value="1"/>
</dbReference>
<dbReference type="Pfam" id="PF07717">
    <property type="entry name" value="OB_NTP_bind"/>
    <property type="match status" value="1"/>
</dbReference>
<dbReference type="Gene3D" id="3.40.50.300">
    <property type="entry name" value="P-loop containing nucleotide triphosphate hydrolases"/>
    <property type="match status" value="2"/>
</dbReference>
<dbReference type="SMART" id="SM00487">
    <property type="entry name" value="DEXDc"/>
    <property type="match status" value="1"/>
</dbReference>
<evidence type="ECO:0000256" key="2">
    <source>
        <dbReference type="ARBA" id="ARBA00022741"/>
    </source>
</evidence>
<dbReference type="VEuPathDB" id="TrichDB:TVAG_119590"/>
<dbReference type="Gene3D" id="1.20.120.1080">
    <property type="match status" value="1"/>
</dbReference>
<dbReference type="InterPro" id="IPR014001">
    <property type="entry name" value="Helicase_ATP-bd"/>
</dbReference>
<dbReference type="Proteomes" id="UP000001542">
    <property type="component" value="Unassembled WGS sequence"/>
</dbReference>
<feature type="compositionally biased region" description="Basic residues" evidence="7">
    <location>
        <begin position="15"/>
        <end position="24"/>
    </location>
</feature>
<keyword evidence="2" id="KW-0547">Nucleotide-binding</keyword>
<dbReference type="SMR" id="A2D7A5"/>
<dbReference type="SMART" id="SM00490">
    <property type="entry name" value="HELICc"/>
    <property type="match status" value="1"/>
</dbReference>
<dbReference type="Pfam" id="PF21010">
    <property type="entry name" value="HA2_C"/>
    <property type="match status" value="1"/>
</dbReference>
<dbReference type="InParanoid" id="A2D7A5"/>
<comment type="catalytic activity">
    <reaction evidence="6">
        <text>ATP + H2O = ADP + phosphate + H(+)</text>
        <dbReference type="Rhea" id="RHEA:13065"/>
        <dbReference type="ChEBI" id="CHEBI:15377"/>
        <dbReference type="ChEBI" id="CHEBI:15378"/>
        <dbReference type="ChEBI" id="CHEBI:30616"/>
        <dbReference type="ChEBI" id="CHEBI:43474"/>
        <dbReference type="ChEBI" id="CHEBI:456216"/>
        <dbReference type="EC" id="3.6.4.13"/>
    </reaction>
</comment>
<evidence type="ECO:0000256" key="1">
    <source>
        <dbReference type="ARBA" id="ARBA00012552"/>
    </source>
</evidence>
<dbReference type="PANTHER" id="PTHR18934">
    <property type="entry name" value="ATP-DEPENDENT RNA HELICASE"/>
    <property type="match status" value="1"/>
</dbReference>
<dbReference type="KEGG" id="tva:4720860"/>
<dbReference type="FunFam" id="3.40.50.300:FF:000145">
    <property type="entry name" value="probable ATP-dependent RNA helicase DHX40"/>
    <property type="match status" value="1"/>
</dbReference>
<evidence type="ECO:0000256" key="7">
    <source>
        <dbReference type="SAM" id="MobiDB-lite"/>
    </source>
</evidence>
<dbReference type="VEuPathDB" id="TrichDB:TVAGG3_0992380"/>
<feature type="region of interest" description="Disordered" evidence="7">
    <location>
        <begin position="1"/>
        <end position="30"/>
    </location>
</feature>
<dbReference type="SMART" id="SM00847">
    <property type="entry name" value="HA2"/>
    <property type="match status" value="1"/>
</dbReference>
<dbReference type="SUPFAM" id="SSF52540">
    <property type="entry name" value="P-loop containing nucleoside triphosphate hydrolases"/>
    <property type="match status" value="1"/>
</dbReference>
<dbReference type="GO" id="GO:0005730">
    <property type="term" value="C:nucleolus"/>
    <property type="evidence" value="ECO:0000318"/>
    <property type="project" value="GO_Central"/>
</dbReference>
<organism evidence="10 11">
    <name type="scientific">Trichomonas vaginalis (strain ATCC PRA-98 / G3)</name>
    <dbReference type="NCBI Taxonomy" id="412133"/>
    <lineage>
        <taxon>Eukaryota</taxon>
        <taxon>Metamonada</taxon>
        <taxon>Parabasalia</taxon>
        <taxon>Trichomonadida</taxon>
        <taxon>Trichomonadidae</taxon>
        <taxon>Trichomonas</taxon>
    </lineage>
</organism>
<keyword evidence="4 10" id="KW-0347">Helicase</keyword>
<evidence type="ECO:0000259" key="9">
    <source>
        <dbReference type="PROSITE" id="PS51194"/>
    </source>
</evidence>
<dbReference type="GO" id="GO:0005524">
    <property type="term" value="F:ATP binding"/>
    <property type="evidence" value="ECO:0007669"/>
    <property type="project" value="UniProtKB-KW"/>
</dbReference>
<dbReference type="InterPro" id="IPR048333">
    <property type="entry name" value="HA2_WH"/>
</dbReference>
<dbReference type="GO" id="GO:0004386">
    <property type="term" value="F:helicase activity"/>
    <property type="evidence" value="ECO:0000318"/>
    <property type="project" value="GO_Central"/>
</dbReference>
<dbReference type="GO" id="GO:0045943">
    <property type="term" value="P:positive regulation of transcription by RNA polymerase I"/>
    <property type="evidence" value="ECO:0000318"/>
    <property type="project" value="GO_Central"/>
</dbReference>
<protein>
    <recommendedName>
        <fullName evidence="1">RNA helicase</fullName>
        <ecNumber evidence="1">3.6.4.13</ecNumber>
    </recommendedName>
</protein>
<keyword evidence="5" id="KW-0067">ATP-binding</keyword>
<dbReference type="EMBL" id="DS113177">
    <property type="protein sequence ID" value="EAY23622.1"/>
    <property type="molecule type" value="Genomic_DNA"/>
</dbReference>